<evidence type="ECO:0000313" key="4">
    <source>
        <dbReference type="Proteomes" id="UP000054561"/>
    </source>
</evidence>
<dbReference type="EMBL" id="KQ001729">
    <property type="protein sequence ID" value="KJP85382.1"/>
    <property type="molecule type" value="Genomic_DNA"/>
</dbReference>
<dbReference type="InterPro" id="IPR004168">
    <property type="entry name" value="PPAK_motif"/>
</dbReference>
<feature type="compositionally biased region" description="Polar residues" evidence="1">
    <location>
        <begin position="373"/>
        <end position="398"/>
    </location>
</feature>
<dbReference type="VEuPathDB" id="PlasmoDB:AK88_04982"/>
<feature type="region of interest" description="Disordered" evidence="1">
    <location>
        <begin position="247"/>
        <end position="398"/>
    </location>
</feature>
<feature type="compositionally biased region" description="Polar residues" evidence="1">
    <location>
        <begin position="417"/>
        <end position="432"/>
    </location>
</feature>
<sequence length="485" mass="51995">MQKSLGEDITNELEQFVKYMEDEDIDSYASSCLDQGYKNSRNGIIFMANKVADRIMCTLMSGALFFMNGWGTHVRHRDHTDLKDEELKAHIRCAIVNIFMNILLASKCRSQFGINHAWYTMKETEPDFGGGLITDGTCGQGVFADIQINDFHMETMIQTWLENKQSLTDNFAGPEIQSTCRKPLGARVGGTIDAHTMDENTDLRPEEKDAIRTLGQALKTIVEEVQKEVVKCAEDNGACMQSIDAVTGRNREGDDSEASAPNSVASATPAPNEPPGAAAKPVATKPEVPPAKVPEVPKEVVPENKPSEAGAGTDGRGRSEESATGPVPQPPPAEPPSTPSSPPAPPAGNTHVGRAHKRGPEDGAPAGSARGGQPSSTSQDPATSGTGPAVTHTDNTGKCTSTTAVHVAKNAGKGIQGASSTTTLSFVSSPDANNECEKKSKDSGPGSVLSAFRQQQQKEKKRNNNFRRDRERHHGDRGREKPNVE</sequence>
<accession>A0A0D9QEY6</accession>
<organism evidence="3 4">
    <name type="scientific">Plasmodium fragile</name>
    <dbReference type="NCBI Taxonomy" id="5857"/>
    <lineage>
        <taxon>Eukaryota</taxon>
        <taxon>Sar</taxon>
        <taxon>Alveolata</taxon>
        <taxon>Apicomplexa</taxon>
        <taxon>Aconoidasida</taxon>
        <taxon>Haemosporida</taxon>
        <taxon>Plasmodiidae</taxon>
        <taxon>Plasmodium</taxon>
        <taxon>Plasmodium (Plasmodium)</taxon>
    </lineage>
</organism>
<gene>
    <name evidence="3" type="ORF">AK88_04982</name>
</gene>
<proteinExistence type="predicted"/>
<feature type="compositionally biased region" description="Basic and acidic residues" evidence="1">
    <location>
        <begin position="466"/>
        <end position="485"/>
    </location>
</feature>
<name>A0A0D9QEY6_PLAFR</name>
<protein>
    <recommendedName>
        <fullName evidence="2">Schizont-infected cell agglutination extracellular alpha domain-containing protein</fullName>
    </recommendedName>
</protein>
<feature type="region of interest" description="Disordered" evidence="1">
    <location>
        <begin position="411"/>
        <end position="485"/>
    </location>
</feature>
<keyword evidence="4" id="KW-1185">Reference proteome</keyword>
<feature type="compositionally biased region" description="Low complexity" evidence="1">
    <location>
        <begin position="277"/>
        <end position="286"/>
    </location>
</feature>
<evidence type="ECO:0000313" key="3">
    <source>
        <dbReference type="EMBL" id="KJP85382.1"/>
    </source>
</evidence>
<dbReference type="Proteomes" id="UP000054561">
    <property type="component" value="Unassembled WGS sequence"/>
</dbReference>
<feature type="compositionally biased region" description="Pro residues" evidence="1">
    <location>
        <begin position="327"/>
        <end position="346"/>
    </location>
</feature>
<reference evidence="3 4" key="1">
    <citation type="submission" date="2014-03" db="EMBL/GenBank/DDBJ databases">
        <title>The Genome Sequence of Plasmodium fragile nilgiri.</title>
        <authorList>
            <consortium name="The Broad Institute Genomics Platform"/>
            <consortium name="The Broad Institute Genome Sequencing Center for Infectious Disease"/>
            <person name="Neafsey D."/>
            <person name="Duraisingh M."/>
            <person name="Young S.K."/>
            <person name="Zeng Q."/>
            <person name="Gargeya S."/>
            <person name="Abouelleil A."/>
            <person name="Alvarado L."/>
            <person name="Chapman S.B."/>
            <person name="Gainer-Dewar J."/>
            <person name="Goldberg J."/>
            <person name="Griggs A."/>
            <person name="Gujja S."/>
            <person name="Hansen M."/>
            <person name="Howarth C."/>
            <person name="Imamovic A."/>
            <person name="Larimer J."/>
            <person name="Pearson M."/>
            <person name="Poon T.W."/>
            <person name="Priest M."/>
            <person name="Roberts A."/>
            <person name="Saif S."/>
            <person name="Shea T."/>
            <person name="Sykes S."/>
            <person name="Wortman J."/>
            <person name="Nusbaum C."/>
            <person name="Birren B."/>
        </authorList>
    </citation>
    <scope>NUCLEOTIDE SEQUENCE [LARGE SCALE GENOMIC DNA]</scope>
    <source>
        <strain evidence="4">nilgiri</strain>
    </source>
</reference>
<feature type="compositionally biased region" description="Basic and acidic residues" evidence="1">
    <location>
        <begin position="295"/>
        <end position="306"/>
    </location>
</feature>
<dbReference type="AlphaFoldDB" id="A0A0D9QEY6"/>
<feature type="domain" description="Schizont-infected cell agglutination extracellular alpha" evidence="2">
    <location>
        <begin position="3"/>
        <end position="150"/>
    </location>
</feature>
<dbReference type="InterPro" id="IPR024290">
    <property type="entry name" value="SICA_extracell_a"/>
</dbReference>
<evidence type="ECO:0000259" key="2">
    <source>
        <dbReference type="Pfam" id="PF12887"/>
    </source>
</evidence>
<evidence type="ECO:0000256" key="1">
    <source>
        <dbReference type="SAM" id="MobiDB-lite"/>
    </source>
</evidence>
<dbReference type="GeneID" id="24270296"/>
<dbReference type="Pfam" id="PF12887">
    <property type="entry name" value="SICA_alpha"/>
    <property type="match status" value="1"/>
</dbReference>
<dbReference type="RefSeq" id="XP_012338009.1">
    <property type="nucleotide sequence ID" value="XM_012482586.1"/>
</dbReference>
<dbReference type="Pfam" id="PF02818">
    <property type="entry name" value="PPAK"/>
    <property type="match status" value="1"/>
</dbReference>